<evidence type="ECO:0000256" key="2">
    <source>
        <dbReference type="ARBA" id="ARBA00023315"/>
    </source>
</evidence>
<evidence type="ECO:0000313" key="6">
    <source>
        <dbReference type="EnsemblProtists" id="EOD17070"/>
    </source>
</evidence>
<dbReference type="PaxDb" id="2903-EOD17070"/>
<evidence type="ECO:0000313" key="7">
    <source>
        <dbReference type="Proteomes" id="UP000013827"/>
    </source>
</evidence>
<evidence type="ECO:0000256" key="1">
    <source>
        <dbReference type="ARBA" id="ARBA00022679"/>
    </source>
</evidence>
<evidence type="ECO:0000256" key="3">
    <source>
        <dbReference type="SAM" id="MobiDB-lite"/>
    </source>
</evidence>
<feature type="region of interest" description="Disordered" evidence="3">
    <location>
        <begin position="247"/>
        <end position="281"/>
    </location>
</feature>
<dbReference type="OMA" id="WCEERAC"/>
<feature type="chain" id="PRO_5044205887" description="N-acetyltransferase domain-containing protein" evidence="4">
    <location>
        <begin position="19"/>
        <end position="516"/>
    </location>
</feature>
<evidence type="ECO:0000256" key="4">
    <source>
        <dbReference type="SAM" id="SignalP"/>
    </source>
</evidence>
<dbReference type="Pfam" id="PF13508">
    <property type="entry name" value="Acetyltransf_7"/>
    <property type="match status" value="1"/>
</dbReference>
<dbReference type="AlphaFoldDB" id="A0A0D3J0N5"/>
<dbReference type="HOGENOM" id="CLU_514325_0_0_1"/>
<keyword evidence="1" id="KW-0808">Transferase</keyword>
<feature type="compositionally biased region" description="Low complexity" evidence="3">
    <location>
        <begin position="270"/>
        <end position="279"/>
    </location>
</feature>
<feature type="signal peptide" evidence="4">
    <location>
        <begin position="1"/>
        <end position="18"/>
    </location>
</feature>
<dbReference type="InterPro" id="IPR050680">
    <property type="entry name" value="YpeA/RimI_acetyltransf"/>
</dbReference>
<reference evidence="7" key="1">
    <citation type="journal article" date="2013" name="Nature">
        <title>Pan genome of the phytoplankton Emiliania underpins its global distribution.</title>
        <authorList>
            <person name="Read B.A."/>
            <person name="Kegel J."/>
            <person name="Klute M.J."/>
            <person name="Kuo A."/>
            <person name="Lefebvre S.C."/>
            <person name="Maumus F."/>
            <person name="Mayer C."/>
            <person name="Miller J."/>
            <person name="Monier A."/>
            <person name="Salamov A."/>
            <person name="Young J."/>
            <person name="Aguilar M."/>
            <person name="Claverie J.M."/>
            <person name="Frickenhaus S."/>
            <person name="Gonzalez K."/>
            <person name="Herman E.K."/>
            <person name="Lin Y.C."/>
            <person name="Napier J."/>
            <person name="Ogata H."/>
            <person name="Sarno A.F."/>
            <person name="Shmutz J."/>
            <person name="Schroeder D."/>
            <person name="de Vargas C."/>
            <person name="Verret F."/>
            <person name="von Dassow P."/>
            <person name="Valentin K."/>
            <person name="Van de Peer Y."/>
            <person name="Wheeler G."/>
            <person name="Dacks J.B."/>
            <person name="Delwiche C.F."/>
            <person name="Dyhrman S.T."/>
            <person name="Glockner G."/>
            <person name="John U."/>
            <person name="Richards T."/>
            <person name="Worden A.Z."/>
            <person name="Zhang X."/>
            <person name="Grigoriev I.V."/>
            <person name="Allen A.E."/>
            <person name="Bidle K."/>
            <person name="Borodovsky M."/>
            <person name="Bowler C."/>
            <person name="Brownlee C."/>
            <person name="Cock J.M."/>
            <person name="Elias M."/>
            <person name="Gladyshev V.N."/>
            <person name="Groth M."/>
            <person name="Guda C."/>
            <person name="Hadaegh A."/>
            <person name="Iglesias-Rodriguez M.D."/>
            <person name="Jenkins J."/>
            <person name="Jones B.M."/>
            <person name="Lawson T."/>
            <person name="Leese F."/>
            <person name="Lindquist E."/>
            <person name="Lobanov A."/>
            <person name="Lomsadze A."/>
            <person name="Malik S.B."/>
            <person name="Marsh M.E."/>
            <person name="Mackinder L."/>
            <person name="Mock T."/>
            <person name="Mueller-Roeber B."/>
            <person name="Pagarete A."/>
            <person name="Parker M."/>
            <person name="Probert I."/>
            <person name="Quesneville H."/>
            <person name="Raines C."/>
            <person name="Rensing S.A."/>
            <person name="Riano-Pachon D.M."/>
            <person name="Richier S."/>
            <person name="Rokitta S."/>
            <person name="Shiraiwa Y."/>
            <person name="Soanes D.M."/>
            <person name="van der Giezen M."/>
            <person name="Wahlund T.M."/>
            <person name="Williams B."/>
            <person name="Wilson W."/>
            <person name="Wolfe G."/>
            <person name="Wurch L.L."/>
        </authorList>
    </citation>
    <scope>NUCLEOTIDE SEQUENCE</scope>
</reference>
<feature type="domain" description="N-acetyltransferase" evidence="5">
    <location>
        <begin position="11"/>
        <end position="175"/>
    </location>
</feature>
<evidence type="ECO:0000259" key="5">
    <source>
        <dbReference type="PROSITE" id="PS51186"/>
    </source>
</evidence>
<dbReference type="InterPro" id="IPR016181">
    <property type="entry name" value="Acyl_CoA_acyltransferase"/>
</dbReference>
<dbReference type="GeneID" id="17263219"/>
<dbReference type="EnsemblProtists" id="EOD17070">
    <property type="protein sequence ID" value="EOD17070"/>
    <property type="gene ID" value="EMIHUDRAFT_118749"/>
</dbReference>
<dbReference type="SUPFAM" id="SSF55729">
    <property type="entry name" value="Acyl-CoA N-acyltransferases (Nat)"/>
    <property type="match status" value="1"/>
</dbReference>
<name>A0A0D3J0N5_EMIH1</name>
<dbReference type="RefSeq" id="XP_005769499.1">
    <property type="nucleotide sequence ID" value="XM_005769442.1"/>
</dbReference>
<dbReference type="GO" id="GO:0016747">
    <property type="term" value="F:acyltransferase activity, transferring groups other than amino-acyl groups"/>
    <property type="evidence" value="ECO:0007669"/>
    <property type="project" value="InterPro"/>
</dbReference>
<keyword evidence="2" id="KW-0012">Acyltransferase</keyword>
<organism evidence="6 7">
    <name type="scientific">Emiliania huxleyi (strain CCMP1516)</name>
    <dbReference type="NCBI Taxonomy" id="280463"/>
    <lineage>
        <taxon>Eukaryota</taxon>
        <taxon>Haptista</taxon>
        <taxon>Haptophyta</taxon>
        <taxon>Prymnesiophyceae</taxon>
        <taxon>Isochrysidales</taxon>
        <taxon>Noelaerhabdaceae</taxon>
        <taxon>Emiliania</taxon>
    </lineage>
</organism>
<dbReference type="PROSITE" id="PS51186">
    <property type="entry name" value="GNAT"/>
    <property type="match status" value="1"/>
</dbReference>
<protein>
    <recommendedName>
        <fullName evidence="5">N-acetyltransferase domain-containing protein</fullName>
    </recommendedName>
</protein>
<keyword evidence="4" id="KW-0732">Signal</keyword>
<dbReference type="PANTHER" id="PTHR43420">
    <property type="entry name" value="ACETYLTRANSFERASE"/>
    <property type="match status" value="1"/>
</dbReference>
<reference evidence="6" key="2">
    <citation type="submission" date="2024-10" db="UniProtKB">
        <authorList>
            <consortium name="EnsemblProtists"/>
        </authorList>
    </citation>
    <scope>IDENTIFICATION</scope>
</reference>
<dbReference type="Proteomes" id="UP000013827">
    <property type="component" value="Unassembled WGS sequence"/>
</dbReference>
<keyword evidence="7" id="KW-1185">Reference proteome</keyword>
<dbReference type="InterPro" id="IPR000182">
    <property type="entry name" value="GNAT_dom"/>
</dbReference>
<dbReference type="Gene3D" id="3.40.630.30">
    <property type="match status" value="1"/>
</dbReference>
<proteinExistence type="predicted"/>
<accession>A0A0D3J0N5</accession>
<dbReference type="KEGG" id="ehx:EMIHUDRAFT_118749"/>
<sequence length="516" mass="53154">MLAGTLLALAISVRRASTLTEEFRCARLVADCFGGWPFARLASLRAPGLEANVFFRPIGPPAVAAALDSDGGLCGTAQLMKVELSRATGAESAGRVVAFTQSVSVAAAARRRGVGRALVAFCEEEAREAWAADGVDEAWLAVATEKEAARALYDSLGYQSCGEARGNLLLRKRLATGAASAGEGSQGIAEYSDPGRGSRIVACEAVDAAADASAADRRTPLSGGVGWSPLLSNLGVQVLYSAAASRPSLPHGGMPHQPQPQSPPQPQPQPQQRQPQQRQLDYTPAQAEQMRPLYEVSAAEPSFPRAATAIVAWQLAVALAEELYYRGFVESAGVLAISYPLRAAGVDIAAAGALPLVEGLPLLVSAALFGLVHAEFVEGAAAAAHADDAAGAGAAGAAGAVEAVEAEAVEAVEAVEAEAAGAADAAPAPPISASGVRDTKAFWFRATAAYGALYSSLYVLSGHRLLAPVCAHAGLNIGLCLRDWGRMRRTPPALLRRVFSAREGTSSGQGVEAAER</sequence>
<feature type="compositionally biased region" description="Pro residues" evidence="3">
    <location>
        <begin position="257"/>
        <end position="269"/>
    </location>
</feature>